<reference evidence="3 4" key="1">
    <citation type="submission" date="2015-01" db="EMBL/GenBank/DDBJ databases">
        <title>The Genome Sequence of Rhinocladiella mackenzie CBS 650.93.</title>
        <authorList>
            <consortium name="The Broad Institute Genomics Platform"/>
            <person name="Cuomo C."/>
            <person name="de Hoog S."/>
            <person name="Gorbushina A."/>
            <person name="Stielow B."/>
            <person name="Teixiera M."/>
            <person name="Abouelleil A."/>
            <person name="Chapman S.B."/>
            <person name="Priest M."/>
            <person name="Young S.K."/>
            <person name="Wortman J."/>
            <person name="Nusbaum C."/>
            <person name="Birren B."/>
        </authorList>
    </citation>
    <scope>NUCLEOTIDE SEQUENCE [LARGE SCALE GENOMIC DNA]</scope>
    <source>
        <strain evidence="3 4">CBS 650.93</strain>
    </source>
</reference>
<gene>
    <name evidence="3" type="ORF">Z518_10825</name>
</gene>
<feature type="region of interest" description="Disordered" evidence="1">
    <location>
        <begin position="1051"/>
        <end position="1099"/>
    </location>
</feature>
<dbReference type="OrthoDB" id="5428015at2759"/>
<dbReference type="GO" id="GO:0042030">
    <property type="term" value="F:ATPase inhibitor activity"/>
    <property type="evidence" value="ECO:0007669"/>
    <property type="project" value="TreeGrafter"/>
</dbReference>
<dbReference type="GO" id="GO:0005737">
    <property type="term" value="C:cytoplasm"/>
    <property type="evidence" value="ECO:0007669"/>
    <property type="project" value="TreeGrafter"/>
</dbReference>
<dbReference type="PANTHER" id="PTHR21634:SF9">
    <property type="entry name" value="RE13835P"/>
    <property type="match status" value="1"/>
</dbReference>
<dbReference type="HOGENOM" id="CLU_007239_0_0_1"/>
<feature type="region of interest" description="Disordered" evidence="1">
    <location>
        <begin position="96"/>
        <end position="129"/>
    </location>
</feature>
<dbReference type="GO" id="GO:0051087">
    <property type="term" value="F:protein-folding chaperone binding"/>
    <property type="evidence" value="ECO:0007669"/>
    <property type="project" value="TreeGrafter"/>
</dbReference>
<sequence length="1170" mass="128088">MLGRLIQGYSRGSLLESATDETHTRTLLWPELHPDGRPSSVSPPTTPFGSPNLRISPFDDRVGLELNETKDLRLVVAQDAFGTNDRPLVLYDSQTAEPNPASETAPPQKPASPPPAWGPGNRPERGIPIVGHARNRSSTISGASASWGRPNKDLEVTDHLSNVLDCMFGVSSATKTGSSTKIHLLPGDRGAPRELGPRTSSSNAASTVPPRAPLLRSRTATHGVNTYRQHVAPRETEGEPRDAVLITQMFSVNLPEAREHFKQHRSSSDGPVDSGSPMTPTQGQPDAQGVQGKKPKLVEKKTPVFAVGLLCYLPRSSDMRVSSSSARPSSRASYTTSSAPNSYGSDSFSWTFLNAIPEHLLSPETSGQLIDKSIEIIVKNWDVVLRSLAVIEALARIEIGELLQEVNLAMVSSAAKAPKGPSEQRTNQRNVYLRSPNALVRVSHLQRAIKHTLWRVSYALRVPRVLTGFGLDSGGHWLDEARYLVRVCGNKQQNFFLFNLLTAFLGNHTEWLERLGPDWYRKQFRALNKKKTRPGCLAGRTVIICDNRSTARRIIFLLASFLPRSYAVSQPAKVGTEFMSPLLTPDISSSSPVGRVITEASTRRHARGRSRDGPITFSRRDIPGLSTSVSSTDSASGIGKAVQGSSRSVFSRSDHEEGRSRHPSIFSPPEIPGPIHKTNATSSTATPSTGTPVPHFSTRNDCYFPEGVVVDGEDSGASADLARILRRDSASHAQAPQPSINWGSLISNVSGLWGKKQDSSSAPTNEGTTPHSTGSLRDRRKLAPRSMPIQGRRPRHLERMVDEASDLQKTALVADKNEEPSTAWRQSVAGSEAQPPRLRVDDKDGVVDVDIGLPGFIGWADGRSCSPPSSPHHRSSSFVSSDEAESSYSSRSHRGDGLGTKTTNVAGFLKRYHEDFILQGVKPYPELQDEVEQSMSREITPIEDFCSLLPEEEVNGERWVNVCTTLLADLRNFTIQRLTLSRRVDQDLSGDLHNVAGSTPRDWGSSKRSGTSQYSKVPVFSRNQPERFTREIVMDFDTTLTDAIERILSETEQARQKSGTPSRTHSRTVSTGTTASAKSEPLEISGPGKMRDWGRPSTLSQSDCRQAVVGALEEVVKSVNDDLAKHHRVRDADGHAKIDGKALSQEMKQENVLREGVKKWLLSVETRSVW</sequence>
<dbReference type="GeneID" id="25298896"/>
<feature type="region of interest" description="Disordered" evidence="1">
    <location>
        <begin position="319"/>
        <end position="342"/>
    </location>
</feature>
<feature type="compositionally biased region" description="Low complexity" evidence="1">
    <location>
        <begin position="268"/>
        <end position="277"/>
    </location>
</feature>
<organism evidence="3 4">
    <name type="scientific">Rhinocladiella mackenziei CBS 650.93</name>
    <dbReference type="NCBI Taxonomy" id="1442369"/>
    <lineage>
        <taxon>Eukaryota</taxon>
        <taxon>Fungi</taxon>
        <taxon>Dikarya</taxon>
        <taxon>Ascomycota</taxon>
        <taxon>Pezizomycotina</taxon>
        <taxon>Eurotiomycetes</taxon>
        <taxon>Chaetothyriomycetidae</taxon>
        <taxon>Chaetothyriales</taxon>
        <taxon>Herpotrichiellaceae</taxon>
        <taxon>Rhinocladiella</taxon>
    </lineage>
</organism>
<accession>A0A0D2GNE7</accession>
<feature type="region of interest" description="Disordered" evidence="1">
    <location>
        <begin position="31"/>
        <end position="57"/>
    </location>
</feature>
<dbReference type="PANTHER" id="PTHR21634">
    <property type="entry name" value="RE13835P"/>
    <property type="match status" value="1"/>
</dbReference>
<dbReference type="EMBL" id="KN847484">
    <property type="protein sequence ID" value="KIW99897.1"/>
    <property type="molecule type" value="Genomic_DNA"/>
</dbReference>
<feature type="region of interest" description="Disordered" evidence="1">
    <location>
        <begin position="812"/>
        <end position="840"/>
    </location>
</feature>
<feature type="compositionally biased region" description="Polar residues" evidence="1">
    <location>
        <begin position="1006"/>
        <end position="1015"/>
    </location>
</feature>
<keyword evidence="4" id="KW-1185">Reference proteome</keyword>
<evidence type="ECO:0000256" key="1">
    <source>
        <dbReference type="SAM" id="MobiDB-lite"/>
    </source>
</evidence>
<feature type="compositionally biased region" description="Polar residues" evidence="1">
    <location>
        <begin position="1056"/>
        <end position="1077"/>
    </location>
</feature>
<proteinExistence type="predicted"/>
<dbReference type="Pfam" id="PF14636">
    <property type="entry name" value="FNIP_N"/>
    <property type="match status" value="1"/>
</dbReference>
<dbReference type="VEuPathDB" id="FungiDB:Z518_10825"/>
<dbReference type="RefSeq" id="XP_013267110.1">
    <property type="nucleotide sequence ID" value="XM_013411656.1"/>
</dbReference>
<name>A0A0D2GNE7_9EURO</name>
<dbReference type="STRING" id="1442369.A0A0D2GNE7"/>
<feature type="compositionally biased region" description="Pro residues" evidence="1">
    <location>
        <begin position="107"/>
        <end position="117"/>
    </location>
</feature>
<feature type="compositionally biased region" description="Polar residues" evidence="1">
    <location>
        <begin position="218"/>
        <end position="228"/>
    </location>
</feature>
<protein>
    <recommendedName>
        <fullName evidence="2">Folliculin-interacting protein N-terminal domain-containing protein</fullName>
    </recommendedName>
</protein>
<feature type="compositionally biased region" description="Polar residues" evidence="1">
    <location>
        <begin position="759"/>
        <end position="775"/>
    </location>
</feature>
<evidence type="ECO:0000313" key="3">
    <source>
        <dbReference type="EMBL" id="KIW99897.1"/>
    </source>
</evidence>
<feature type="domain" description="Folliculin-interacting protein N-terminal" evidence="2">
    <location>
        <begin position="71"/>
        <end position="189"/>
    </location>
</feature>
<feature type="compositionally biased region" description="Low complexity" evidence="1">
    <location>
        <begin position="319"/>
        <end position="340"/>
    </location>
</feature>
<feature type="compositionally biased region" description="Low complexity" evidence="1">
    <location>
        <begin position="626"/>
        <end position="636"/>
    </location>
</feature>
<feature type="region of interest" description="Disordered" evidence="1">
    <location>
        <begin position="259"/>
        <end position="296"/>
    </location>
</feature>
<feature type="compositionally biased region" description="Polar residues" evidence="1">
    <location>
        <begin position="39"/>
        <end position="49"/>
    </location>
</feature>
<feature type="compositionally biased region" description="Low complexity" evidence="1">
    <location>
        <begin position="678"/>
        <end position="692"/>
    </location>
</feature>
<feature type="region of interest" description="Disordered" evidence="1">
    <location>
        <begin position="174"/>
        <end position="240"/>
    </location>
</feature>
<evidence type="ECO:0000313" key="4">
    <source>
        <dbReference type="Proteomes" id="UP000053617"/>
    </source>
</evidence>
<evidence type="ECO:0000259" key="2">
    <source>
        <dbReference type="Pfam" id="PF14636"/>
    </source>
</evidence>
<dbReference type="Proteomes" id="UP000053617">
    <property type="component" value="Unassembled WGS sequence"/>
</dbReference>
<feature type="region of interest" description="Disordered" evidence="1">
    <location>
        <begin position="753"/>
        <end position="799"/>
    </location>
</feature>
<dbReference type="InterPro" id="IPR028084">
    <property type="entry name" value="FNIP_N_dom"/>
</dbReference>
<feature type="region of interest" description="Disordered" evidence="1">
    <location>
        <begin position="599"/>
        <end position="698"/>
    </location>
</feature>
<dbReference type="AlphaFoldDB" id="A0A0D2GNE7"/>
<feature type="compositionally biased region" description="Low complexity" evidence="1">
    <location>
        <begin position="876"/>
        <end position="890"/>
    </location>
</feature>
<feature type="region of interest" description="Disordered" evidence="1">
    <location>
        <begin position="864"/>
        <end position="900"/>
    </location>
</feature>
<feature type="region of interest" description="Disordered" evidence="1">
    <location>
        <begin position="993"/>
        <end position="1019"/>
    </location>
</feature>